<evidence type="ECO:0000256" key="2">
    <source>
        <dbReference type="ARBA" id="ARBA00012904"/>
    </source>
</evidence>
<dbReference type="GO" id="GO:0019386">
    <property type="term" value="P:methanogenesis, from carbon dioxide"/>
    <property type="evidence" value="ECO:0007669"/>
    <property type="project" value="UniProtKB-UniRule"/>
</dbReference>
<comment type="catalytic activity">
    <reaction evidence="7">
        <text>5,10-methylenetetrahydromethanopterin + oxidized coenzyme F420-(gamma-L-Glu)(n) + 2 H(+) = 5,10-methenyl-5,6,7,8-tetrahydromethanopterin + reduced coenzyme F420-(gamma-L-Glu)(n)</text>
        <dbReference type="Rhea" id="RHEA:16721"/>
        <dbReference type="Rhea" id="RHEA-COMP:12939"/>
        <dbReference type="Rhea" id="RHEA-COMP:14378"/>
        <dbReference type="ChEBI" id="CHEBI:15378"/>
        <dbReference type="ChEBI" id="CHEBI:57818"/>
        <dbReference type="ChEBI" id="CHEBI:58337"/>
        <dbReference type="ChEBI" id="CHEBI:133980"/>
        <dbReference type="ChEBI" id="CHEBI:139511"/>
        <dbReference type="EC" id="1.5.98.1"/>
    </reaction>
</comment>
<reference evidence="12 16" key="3">
    <citation type="submission" date="2020-04" db="EMBL/GenBank/DDBJ databases">
        <title>Draft genome of Methanobacterium subterraneum isolated from animal feces.</title>
        <authorList>
            <person name="Ouboter H.T."/>
            <person name="Berger S."/>
            <person name="Gungor E."/>
            <person name="Jetten M.S.M."/>
            <person name="Welte C.U."/>
        </authorList>
    </citation>
    <scope>NUCLEOTIDE SEQUENCE [LARGE SCALE GENOMIC DNA]</scope>
    <source>
        <strain evidence="12">HO_2020</strain>
    </source>
</reference>
<keyword evidence="5 7" id="KW-0560">Oxidoreductase</keyword>
<accession>A0A2H4VS60</accession>
<name>A0A2H4VS60_9EURY</name>
<evidence type="ECO:0000256" key="8">
    <source>
        <dbReference type="SAM" id="MobiDB-lite"/>
    </source>
</evidence>
<comment type="function">
    <text evidence="7">Catalyzes the reversible reduction of methenyl-H(4)MPT(+) to methylene-H(4)MPT.</text>
</comment>
<evidence type="ECO:0000313" key="14">
    <source>
        <dbReference type="Proteomes" id="UP000232806"/>
    </source>
</evidence>
<dbReference type="RefSeq" id="WP_100905191.1">
    <property type="nucleotide sequence ID" value="NZ_CP017766.1"/>
</dbReference>
<dbReference type="EMBL" id="CP017766">
    <property type="protein sequence ID" value="AUB55212.1"/>
    <property type="molecule type" value="Genomic_DNA"/>
</dbReference>
<keyword evidence="13" id="KW-1185">Reference proteome</keyword>
<evidence type="ECO:0000313" key="16">
    <source>
        <dbReference type="Proteomes" id="UP000591058"/>
    </source>
</evidence>
<dbReference type="UniPathway" id="UPA00640">
    <property type="reaction ID" value="UER00695"/>
</dbReference>
<evidence type="ECO:0000256" key="4">
    <source>
        <dbReference type="ARBA" id="ARBA00022563"/>
    </source>
</evidence>
<dbReference type="EMBL" id="CP017768">
    <property type="protein sequence ID" value="AUB60927.1"/>
    <property type="molecule type" value="Genomic_DNA"/>
</dbReference>
<comment type="similarity">
    <text evidence="1 7">Belongs to the MTD family.</text>
</comment>
<evidence type="ECO:0000313" key="15">
    <source>
        <dbReference type="Proteomes" id="UP000586031"/>
    </source>
</evidence>
<dbReference type="Pfam" id="PF01993">
    <property type="entry name" value="MTD"/>
    <property type="match status" value="1"/>
</dbReference>
<dbReference type="Proteomes" id="UP000586031">
    <property type="component" value="Unassembled WGS sequence"/>
</dbReference>
<dbReference type="GO" id="GO:0006730">
    <property type="term" value="P:one-carbon metabolic process"/>
    <property type="evidence" value="ECO:0007669"/>
    <property type="project" value="UniProtKB-UniRule"/>
</dbReference>
<keyword evidence="7" id="KW-0484">Methanogenesis</keyword>
<reference evidence="15" key="2">
    <citation type="journal article" date="2020" name="bioRxiv">
        <title>A rank-normalized archaeal taxonomy based on genome phylogeny resolves widespread incomplete and uneven classifications.</title>
        <authorList>
            <person name="Rinke C."/>
            <person name="Chuvochina M."/>
            <person name="Mussig A.J."/>
            <person name="Chaumeil P.-A."/>
            <person name="Waite D.W."/>
            <person name="Whitman W.B."/>
            <person name="Parks D.H."/>
            <person name="Hugenholtz P."/>
        </authorList>
    </citation>
    <scope>NUCLEOTIDE SEQUENCE [LARGE SCALE GENOMIC DNA]</scope>
</reference>
<dbReference type="HAMAP" id="MF_00058">
    <property type="entry name" value="MTD"/>
    <property type="match status" value="1"/>
</dbReference>
<dbReference type="Proteomes" id="UP000591058">
    <property type="component" value="Unassembled WGS sequence"/>
</dbReference>
<feature type="region of interest" description="Disordered" evidence="8">
    <location>
        <begin position="251"/>
        <end position="276"/>
    </location>
</feature>
<dbReference type="InterPro" id="IPR002844">
    <property type="entry name" value="MTD"/>
</dbReference>
<dbReference type="EMBL" id="JABBYL010000032">
    <property type="protein sequence ID" value="NMO10000.1"/>
    <property type="molecule type" value="Genomic_DNA"/>
</dbReference>
<protein>
    <recommendedName>
        <fullName evidence="3 7">F420-dependent methylenetetrahydromethanopterin dehydrogenase</fullName>
        <shortName evidence="7">MTD</shortName>
        <ecNumber evidence="2 7">1.5.98.1</ecNumber>
    </recommendedName>
    <alternativeName>
        <fullName evidence="6 7">Coenzyme F420-dependent N5,N10-methylenetetrahydromethanopterin dehydrogenase</fullName>
    </alternativeName>
</protein>
<dbReference type="PIRSF" id="PIRSF005627">
    <property type="entry name" value="MTD"/>
    <property type="match status" value="1"/>
</dbReference>
<reference evidence="13 14" key="1">
    <citation type="submission" date="2016-10" db="EMBL/GenBank/DDBJ databases">
        <title>Comparative genomics between deep and shallow subseafloor isolates.</title>
        <authorList>
            <person name="Ishii S."/>
            <person name="Miller J.R."/>
            <person name="Sutton G."/>
            <person name="Suzuki S."/>
            <person name="Methe B."/>
            <person name="Inagaki F."/>
            <person name="Imachi H."/>
        </authorList>
    </citation>
    <scope>NUCLEOTIDE SEQUENCE [LARGE SCALE GENOMIC DNA]</scope>
    <source>
        <strain evidence="10 13">A8p</strain>
        <strain evidence="9 14">MO-MB1</strain>
    </source>
</reference>
<evidence type="ECO:0000313" key="11">
    <source>
        <dbReference type="EMBL" id="HII83271.1"/>
    </source>
</evidence>
<dbReference type="EMBL" id="DUHE01000005">
    <property type="protein sequence ID" value="HII83271.1"/>
    <property type="molecule type" value="Genomic_DNA"/>
</dbReference>
<dbReference type="SUPFAM" id="SSF102324">
    <property type="entry name" value="F420-dependent methylenetetrahydromethanopterin dehydrogenase (MTD)"/>
    <property type="match status" value="1"/>
</dbReference>
<dbReference type="NCBIfam" id="NF002162">
    <property type="entry name" value="PRK00994.1"/>
    <property type="match status" value="1"/>
</dbReference>
<evidence type="ECO:0000313" key="10">
    <source>
        <dbReference type="EMBL" id="AUB60927.1"/>
    </source>
</evidence>
<evidence type="ECO:0000313" key="9">
    <source>
        <dbReference type="EMBL" id="AUB55212.1"/>
    </source>
</evidence>
<evidence type="ECO:0000256" key="6">
    <source>
        <dbReference type="ARBA" id="ARBA00031410"/>
    </source>
</evidence>
<dbReference type="GeneID" id="35123439"/>
<dbReference type="InterPro" id="IPR036080">
    <property type="entry name" value="MTD_sf"/>
</dbReference>
<dbReference type="KEGG" id="msub:BK009_09725"/>
<dbReference type="Proteomes" id="UP000232806">
    <property type="component" value="Chromosome"/>
</dbReference>
<sequence>MVVKIGVIKCGNIGTSPVLDLVLDERADRPNIDVRGVSSGAKMNPEQIEEVVPKIMDFDPDFVIFISPNPGAPGPAKARELLSGMDVPALIIGDAPGMGKREEMDEQELGYIVVLGDPMIGARREFLDPTEMASFNADVIKVLAATGAYRVVQETIDGMIAAAEAGEAIELPKVVIDAAKATETAGFASPYAKAKAMAAYEMAAKVGDIDLKGCFMVKEMEKYVPIVASAHELIATAAKLATEAREIEKANDTVLRKPHGPQGQTLSKTVLVSKPE</sequence>
<dbReference type="Gene3D" id="3.40.50.10830">
    <property type="entry name" value="F420-dependent methylenetetrahydromethanopterin dehydrogenase (MTD)"/>
    <property type="match status" value="1"/>
</dbReference>
<evidence type="ECO:0000256" key="1">
    <source>
        <dbReference type="ARBA" id="ARBA00007842"/>
    </source>
</evidence>
<evidence type="ECO:0000256" key="7">
    <source>
        <dbReference type="HAMAP-Rule" id="MF_00058"/>
    </source>
</evidence>
<evidence type="ECO:0000256" key="5">
    <source>
        <dbReference type="ARBA" id="ARBA00023002"/>
    </source>
</evidence>
<dbReference type="GO" id="GO:0008901">
    <property type="term" value="F:ferredoxin hydrogenase activity"/>
    <property type="evidence" value="ECO:0007669"/>
    <property type="project" value="InterPro"/>
</dbReference>
<evidence type="ECO:0000256" key="3">
    <source>
        <dbReference type="ARBA" id="ARBA00014062"/>
    </source>
</evidence>
<evidence type="ECO:0000313" key="13">
    <source>
        <dbReference type="Proteomes" id="UP000232631"/>
    </source>
</evidence>
<dbReference type="OrthoDB" id="49844at2157"/>
<dbReference type="Gene3D" id="6.10.140.120">
    <property type="match status" value="1"/>
</dbReference>
<dbReference type="AlphaFoldDB" id="A0A2H4VS60"/>
<keyword evidence="4 7" id="KW-0554">One-carbon metabolism</keyword>
<dbReference type="EC" id="1.5.98.1" evidence="2 7"/>
<dbReference type="GO" id="GO:0030268">
    <property type="term" value="F:methylenetetrahydromethanopterin dehydrogenase activity"/>
    <property type="evidence" value="ECO:0007669"/>
    <property type="project" value="UniProtKB-UniRule"/>
</dbReference>
<dbReference type="Proteomes" id="UP000232631">
    <property type="component" value="Chromosome"/>
</dbReference>
<evidence type="ECO:0000313" key="12">
    <source>
        <dbReference type="EMBL" id="NMO10000.1"/>
    </source>
</evidence>
<comment type="pathway">
    <text evidence="7">One-carbon metabolism; methanogenesis from CO(2); 5,10-methylene-5,6,7,8-tetrahydromethanopterin from 5,10-methenyl-5,6,7,8-tetrahydromethanopterin (coenzyme F420 route): step 1/1.</text>
</comment>
<organism evidence="10 13">
    <name type="scientific">Methanobacterium subterraneum</name>
    <dbReference type="NCBI Taxonomy" id="59277"/>
    <lineage>
        <taxon>Archaea</taxon>
        <taxon>Methanobacteriati</taxon>
        <taxon>Methanobacteriota</taxon>
        <taxon>Methanomada group</taxon>
        <taxon>Methanobacteria</taxon>
        <taxon>Methanobacteriales</taxon>
        <taxon>Methanobacteriaceae</taxon>
        <taxon>Methanobacterium</taxon>
    </lineage>
</organism>
<proteinExistence type="inferred from homology"/>
<accession>A0A2H4VAU7</accession>
<gene>
    <name evidence="7" type="primary">mtd</name>
    <name evidence="9" type="ORF">BK007_03735</name>
    <name evidence="10" type="ORF">BK009_09725</name>
    <name evidence="11" type="ORF">HA271_00185</name>
    <name evidence="12" type="ORF">HG719_09215</name>
</gene>